<evidence type="ECO:0008006" key="4">
    <source>
        <dbReference type="Google" id="ProtNLM"/>
    </source>
</evidence>
<evidence type="ECO:0000313" key="3">
    <source>
        <dbReference type="Proteomes" id="UP000019376"/>
    </source>
</evidence>
<dbReference type="HOGENOM" id="CLU_013056_1_0_1"/>
<feature type="compositionally biased region" description="Basic residues" evidence="1">
    <location>
        <begin position="180"/>
        <end position="193"/>
    </location>
</feature>
<dbReference type="STRING" id="933388.S8BBC7"/>
<feature type="compositionally biased region" description="Low complexity" evidence="1">
    <location>
        <begin position="137"/>
        <end position="147"/>
    </location>
</feature>
<protein>
    <recommendedName>
        <fullName evidence="4">DUF3824 domain-containing protein</fullName>
    </recommendedName>
</protein>
<feature type="compositionally biased region" description="Basic and acidic residues" evidence="1">
    <location>
        <begin position="1"/>
        <end position="17"/>
    </location>
</feature>
<keyword evidence="3" id="KW-1185">Reference proteome</keyword>
<dbReference type="PhylomeDB" id="S8BBC7"/>
<feature type="compositionally biased region" description="Basic and acidic residues" evidence="1">
    <location>
        <begin position="514"/>
        <end position="528"/>
    </location>
</feature>
<dbReference type="OrthoDB" id="5407645at2759"/>
<reference evidence="2 3" key="1">
    <citation type="journal article" date="2013" name="PLoS ONE">
        <title>Genomic and secretomic analyses reveal unique features of the lignocellulolytic enzyme system of Penicillium decumbens.</title>
        <authorList>
            <person name="Liu G."/>
            <person name="Zhang L."/>
            <person name="Wei X."/>
            <person name="Zou G."/>
            <person name="Qin Y."/>
            <person name="Ma L."/>
            <person name="Li J."/>
            <person name="Zheng H."/>
            <person name="Wang S."/>
            <person name="Wang C."/>
            <person name="Xun L."/>
            <person name="Zhao G.-P."/>
            <person name="Zhou Z."/>
            <person name="Qu Y."/>
        </authorList>
    </citation>
    <scope>NUCLEOTIDE SEQUENCE [LARGE SCALE GENOMIC DNA]</scope>
    <source>
        <strain evidence="3">114-2 / CGMCC 5302</strain>
    </source>
</reference>
<feature type="compositionally biased region" description="Basic and acidic residues" evidence="1">
    <location>
        <begin position="309"/>
        <end position="340"/>
    </location>
</feature>
<sequence>MAYYDERREYAPRDRGYTTEYYEENPRGGYARYEREVHPYRGSQDSIEEVRRDYPPGSEYAYERGYEPRRSAGRPEYEHMRRASSAGGYDPYPANGYYHRTRRTRHYDGHRSRRSRYSSVSSSSPSPPPRRRRKSLGETALGALGLESVVSKSSDRTDRRRGRSSSRYRSRGRDYSSSRSRSRSHSRSRRRDHRDRAKSQEKLVQAARAALTAGAVEAFKSRNDPGKWAGAKGKRVLTAAVTAAGTDGLLDKDPNKHSGRHVIESTLAGLAASHFVGGPKGRDGRGRSRSGSGLKDLAATGAIAAAGKEIFDRVSRSRSRRGDRDDRGRDRGRDSDDDHHGSKKRSKSVSDYINKGMAALGLGEEASSNRGRHDRSRERDEGYDRRRERRRHRDRDSRYDSYSDSEAESDYRSRDHRRGRGSRDVGRYRSANGSRAPPPVSASASRRGRGAGSTTRHSSSSSESDSDLGDSDNDKKTKKKMKRDLLLTSGLATVATIHAAHGAYQSVEKRKKRMEQVKKGEISPEEARRRRLKANTVDAVSIGLAALGIKGAYGEWKEANEKRKETEHFRDECAQRKAKREMRRSRSQGYGTHRQRRWPDEIEYPTDGYSAHGSGLSYHDGNPYGATSVAPAIAN</sequence>
<feature type="region of interest" description="Disordered" evidence="1">
    <location>
        <begin position="271"/>
        <end position="295"/>
    </location>
</feature>
<dbReference type="AlphaFoldDB" id="S8BBC7"/>
<feature type="region of interest" description="Disordered" evidence="1">
    <location>
        <begin position="505"/>
        <end position="529"/>
    </location>
</feature>
<evidence type="ECO:0000256" key="1">
    <source>
        <dbReference type="SAM" id="MobiDB-lite"/>
    </source>
</evidence>
<name>S8BBC7_PENO1</name>
<feature type="region of interest" description="Disordered" evidence="1">
    <location>
        <begin position="308"/>
        <end position="481"/>
    </location>
</feature>
<dbReference type="EMBL" id="KB644414">
    <property type="protein sequence ID" value="EPS32172.1"/>
    <property type="molecule type" value="Genomic_DNA"/>
</dbReference>
<feature type="region of interest" description="Disordered" evidence="1">
    <location>
        <begin position="1"/>
        <end position="208"/>
    </location>
</feature>
<organism evidence="2 3">
    <name type="scientific">Penicillium oxalicum (strain 114-2 / CGMCC 5302)</name>
    <name type="common">Penicillium decumbens</name>
    <dbReference type="NCBI Taxonomy" id="933388"/>
    <lineage>
        <taxon>Eukaryota</taxon>
        <taxon>Fungi</taxon>
        <taxon>Dikarya</taxon>
        <taxon>Ascomycota</taxon>
        <taxon>Pezizomycotina</taxon>
        <taxon>Eurotiomycetes</taxon>
        <taxon>Eurotiomycetidae</taxon>
        <taxon>Eurotiales</taxon>
        <taxon>Aspergillaceae</taxon>
        <taxon>Penicillium</taxon>
    </lineage>
</organism>
<feature type="compositionally biased region" description="Low complexity" evidence="1">
    <location>
        <begin position="452"/>
        <end position="463"/>
    </location>
</feature>
<feature type="compositionally biased region" description="Basic and acidic residues" evidence="1">
    <location>
        <begin position="61"/>
        <end position="81"/>
    </location>
</feature>
<feature type="compositionally biased region" description="Low complexity" evidence="1">
    <location>
        <begin position="428"/>
        <end position="445"/>
    </location>
</feature>
<feature type="compositionally biased region" description="Basic residues" evidence="1">
    <location>
        <begin position="159"/>
        <end position="170"/>
    </location>
</feature>
<dbReference type="Proteomes" id="UP000019376">
    <property type="component" value="Unassembled WGS sequence"/>
</dbReference>
<proteinExistence type="predicted"/>
<accession>S8BBC7</accession>
<feature type="region of interest" description="Disordered" evidence="1">
    <location>
        <begin position="567"/>
        <end position="635"/>
    </location>
</feature>
<feature type="compositionally biased region" description="Basic and acidic residues" evidence="1">
    <location>
        <begin position="375"/>
        <end position="386"/>
    </location>
</feature>
<evidence type="ECO:0000313" key="2">
    <source>
        <dbReference type="EMBL" id="EPS32172.1"/>
    </source>
</evidence>
<dbReference type="eggNOG" id="ENOG502S1DF">
    <property type="taxonomic scope" value="Eukaryota"/>
</dbReference>
<gene>
    <name evidence="2" type="ORF">PDE_07132</name>
</gene>
<feature type="compositionally biased region" description="Basic residues" evidence="1">
    <location>
        <begin position="576"/>
        <end position="586"/>
    </location>
</feature>